<comment type="subcellular location">
    <subcellularLocation>
        <location evidence="1">Nucleus</location>
    </subcellularLocation>
</comment>
<dbReference type="InterPro" id="IPR000719">
    <property type="entry name" value="Prot_kinase_dom"/>
</dbReference>
<dbReference type="InterPro" id="IPR017441">
    <property type="entry name" value="Protein_kinase_ATP_BS"/>
</dbReference>
<gene>
    <name evidence="17" type="primary">MAPKKK18_4</name>
    <name evidence="17" type="ORF">CK203_073598</name>
</gene>
<evidence type="ECO:0000256" key="13">
    <source>
        <dbReference type="PROSITE-ProRule" id="PRU10141"/>
    </source>
</evidence>
<comment type="catalytic activity">
    <reaction evidence="12">
        <text>L-seryl-[protein] + ATP = O-phospho-L-seryl-[protein] + ADP + H(+)</text>
        <dbReference type="Rhea" id="RHEA:17989"/>
        <dbReference type="Rhea" id="RHEA-COMP:9863"/>
        <dbReference type="Rhea" id="RHEA-COMP:11604"/>
        <dbReference type="ChEBI" id="CHEBI:15378"/>
        <dbReference type="ChEBI" id="CHEBI:29999"/>
        <dbReference type="ChEBI" id="CHEBI:30616"/>
        <dbReference type="ChEBI" id="CHEBI:83421"/>
        <dbReference type="ChEBI" id="CHEBI:456216"/>
        <dbReference type="EC" id="2.7.11.25"/>
    </reaction>
</comment>
<keyword evidence="7 13" id="KW-0547">Nucleotide-binding</keyword>
<accession>A0A438DU09</accession>
<evidence type="ECO:0000256" key="15">
    <source>
        <dbReference type="SAM" id="MobiDB-lite"/>
    </source>
</evidence>
<evidence type="ECO:0000256" key="12">
    <source>
        <dbReference type="ARBA" id="ARBA00048329"/>
    </source>
</evidence>
<dbReference type="CDD" id="cd06606">
    <property type="entry name" value="STKc_MAPKKK"/>
    <property type="match status" value="1"/>
</dbReference>
<evidence type="ECO:0000256" key="7">
    <source>
        <dbReference type="ARBA" id="ARBA00022741"/>
    </source>
</evidence>
<keyword evidence="5" id="KW-0808">Transferase</keyword>
<comment type="catalytic activity">
    <reaction evidence="11">
        <text>L-threonyl-[protein] + ATP = O-phospho-L-threonyl-[protein] + ADP + H(+)</text>
        <dbReference type="Rhea" id="RHEA:46608"/>
        <dbReference type="Rhea" id="RHEA-COMP:11060"/>
        <dbReference type="Rhea" id="RHEA-COMP:11605"/>
        <dbReference type="ChEBI" id="CHEBI:15378"/>
        <dbReference type="ChEBI" id="CHEBI:30013"/>
        <dbReference type="ChEBI" id="CHEBI:30616"/>
        <dbReference type="ChEBI" id="CHEBI:61977"/>
        <dbReference type="ChEBI" id="CHEBI:456216"/>
        <dbReference type="EC" id="2.7.11.25"/>
    </reaction>
</comment>
<evidence type="ECO:0000256" key="14">
    <source>
        <dbReference type="RuleBase" id="RU000304"/>
    </source>
</evidence>
<name>A0A438DU09_VITVI</name>
<evidence type="ECO:0000256" key="8">
    <source>
        <dbReference type="ARBA" id="ARBA00022777"/>
    </source>
</evidence>
<dbReference type="EC" id="2.7.11.25" evidence="2"/>
<dbReference type="GO" id="GO:0005634">
    <property type="term" value="C:nucleus"/>
    <property type="evidence" value="ECO:0007669"/>
    <property type="project" value="UniProtKB-SubCell"/>
</dbReference>
<dbReference type="InterPro" id="IPR011009">
    <property type="entry name" value="Kinase-like_dom_sf"/>
</dbReference>
<organism evidence="17 18">
    <name type="scientific">Vitis vinifera</name>
    <name type="common">Grape</name>
    <dbReference type="NCBI Taxonomy" id="29760"/>
    <lineage>
        <taxon>Eukaryota</taxon>
        <taxon>Viridiplantae</taxon>
        <taxon>Streptophyta</taxon>
        <taxon>Embryophyta</taxon>
        <taxon>Tracheophyta</taxon>
        <taxon>Spermatophyta</taxon>
        <taxon>Magnoliopsida</taxon>
        <taxon>eudicotyledons</taxon>
        <taxon>Gunneridae</taxon>
        <taxon>Pentapetalae</taxon>
        <taxon>rosids</taxon>
        <taxon>Vitales</taxon>
        <taxon>Vitaceae</taxon>
        <taxon>Viteae</taxon>
        <taxon>Vitis</taxon>
    </lineage>
</organism>
<feature type="binding site" evidence="13">
    <location>
        <position position="32"/>
    </location>
    <ligand>
        <name>ATP</name>
        <dbReference type="ChEBI" id="CHEBI:30616"/>
    </ligand>
</feature>
<evidence type="ECO:0000313" key="18">
    <source>
        <dbReference type="Proteomes" id="UP000288805"/>
    </source>
</evidence>
<evidence type="ECO:0000256" key="9">
    <source>
        <dbReference type="ARBA" id="ARBA00022840"/>
    </source>
</evidence>
<comment type="caution">
    <text evidence="17">The sequence shown here is derived from an EMBL/GenBank/DDBJ whole genome shotgun (WGS) entry which is preliminary data.</text>
</comment>
<dbReference type="Pfam" id="PF00069">
    <property type="entry name" value="Pkinase"/>
    <property type="match status" value="1"/>
</dbReference>
<dbReference type="GO" id="GO:0006970">
    <property type="term" value="P:response to osmotic stress"/>
    <property type="evidence" value="ECO:0007669"/>
    <property type="project" value="UniProtKB-ARBA"/>
</dbReference>
<feature type="region of interest" description="Disordered" evidence="15">
    <location>
        <begin position="331"/>
        <end position="373"/>
    </location>
</feature>
<proteinExistence type="inferred from homology"/>
<keyword evidence="10" id="KW-0539">Nucleus</keyword>
<evidence type="ECO:0000256" key="11">
    <source>
        <dbReference type="ARBA" id="ARBA00047559"/>
    </source>
</evidence>
<feature type="compositionally biased region" description="Basic and acidic residues" evidence="15">
    <location>
        <begin position="361"/>
        <end position="372"/>
    </location>
</feature>
<keyword evidence="3 14" id="KW-0723">Serine/threonine-protein kinase</keyword>
<dbReference type="Proteomes" id="UP000288805">
    <property type="component" value="Unassembled WGS sequence"/>
</dbReference>
<dbReference type="PANTHER" id="PTHR48011">
    <property type="entry name" value="CCR4-NOT TRANSCRIPTIONAL COMPLEX SUBUNIT CAF120-RELATED"/>
    <property type="match status" value="1"/>
</dbReference>
<sequence>MDWTRGHTLGSGSSATVSLANSLRSGDVFAVKSVELSRSESLQREERILSSLRSPYIVGYKGCDITRENKKLMYNLFIEYMPGGTLGDAIRRGGGQLHESMIGIYARQIVQGLDYIHSRGLVHCDIKGQNVLIGEDGAKIADFGCAKWTNGKDDRKVQIAGTPFFMAPEVARGEDQGYPSDVWALGCTIIEMATGGAPWPNVANAVAALYRIGFSEELPWIPSFLSDQAKDFLSKCLRRDPKERWTASQLLKHPFVGELNPQAKQVQESYSDSPTSILDQNFWSSLEESEAQGYLKQASFSNSPAERIRKLWTFSRVENWTRDDNWVTIRGSTNEESNVPADYMEDEASPVSRSEAVSSSHDVEKVESHGDGEEMEDFLDSKFSCRTCMKDSVVVSNFNFEIDKEHLLITSTSISNFLAS</sequence>
<dbReference type="FunFam" id="1.10.510.10:FF:000852">
    <property type="entry name" value="Mitogen-activated protein kinase kinase kinase 17"/>
    <property type="match status" value="1"/>
</dbReference>
<evidence type="ECO:0000256" key="5">
    <source>
        <dbReference type="ARBA" id="ARBA00022679"/>
    </source>
</evidence>
<dbReference type="PANTHER" id="PTHR48011:SF4">
    <property type="entry name" value="MITOGEN-ACTIVATED PROTEIN KINASE KINASE KINASE 19"/>
    <property type="match status" value="1"/>
</dbReference>
<evidence type="ECO:0000256" key="2">
    <source>
        <dbReference type="ARBA" id="ARBA00012406"/>
    </source>
</evidence>
<dbReference type="AlphaFoldDB" id="A0A438DU09"/>
<feature type="compositionally biased region" description="Low complexity" evidence="15">
    <location>
        <begin position="349"/>
        <end position="360"/>
    </location>
</feature>
<dbReference type="PROSITE" id="PS50011">
    <property type="entry name" value="PROTEIN_KINASE_DOM"/>
    <property type="match status" value="1"/>
</dbReference>
<keyword evidence="9 13" id="KW-0067">ATP-binding</keyword>
<dbReference type="GO" id="GO:0019901">
    <property type="term" value="F:protein kinase binding"/>
    <property type="evidence" value="ECO:0007669"/>
    <property type="project" value="UniProtKB-ARBA"/>
</dbReference>
<dbReference type="SUPFAM" id="SSF56112">
    <property type="entry name" value="Protein kinase-like (PK-like)"/>
    <property type="match status" value="1"/>
</dbReference>
<evidence type="ECO:0000256" key="3">
    <source>
        <dbReference type="ARBA" id="ARBA00022527"/>
    </source>
</evidence>
<dbReference type="GO" id="GO:0004709">
    <property type="term" value="F:MAP kinase kinase kinase activity"/>
    <property type="evidence" value="ECO:0007669"/>
    <property type="project" value="UniProtKB-EC"/>
</dbReference>
<keyword evidence="6" id="KW-0938">Abscisic acid signaling pathway</keyword>
<dbReference type="PROSITE" id="PS00108">
    <property type="entry name" value="PROTEIN_KINASE_ST"/>
    <property type="match status" value="1"/>
</dbReference>
<dbReference type="InterPro" id="IPR052751">
    <property type="entry name" value="Plant_MAPKKK"/>
</dbReference>
<dbReference type="InterPro" id="IPR008271">
    <property type="entry name" value="Ser/Thr_kinase_AS"/>
</dbReference>
<evidence type="ECO:0000313" key="17">
    <source>
        <dbReference type="EMBL" id="RVW38890.1"/>
    </source>
</evidence>
<comment type="similarity">
    <text evidence="14">Belongs to the protein kinase superfamily.</text>
</comment>
<dbReference type="PROSITE" id="PS00107">
    <property type="entry name" value="PROTEIN_KINASE_ATP"/>
    <property type="match status" value="1"/>
</dbReference>
<keyword evidence="4" id="KW-0597">Phosphoprotein</keyword>
<evidence type="ECO:0000256" key="10">
    <source>
        <dbReference type="ARBA" id="ARBA00023242"/>
    </source>
</evidence>
<protein>
    <recommendedName>
        <fullName evidence="2">mitogen-activated protein kinase kinase kinase</fullName>
        <ecNumber evidence="2">2.7.11.25</ecNumber>
    </recommendedName>
</protein>
<evidence type="ECO:0000259" key="16">
    <source>
        <dbReference type="PROSITE" id="PS50011"/>
    </source>
</evidence>
<reference evidence="17 18" key="1">
    <citation type="journal article" date="2018" name="PLoS Genet.">
        <title>Population sequencing reveals clonal diversity and ancestral inbreeding in the grapevine cultivar Chardonnay.</title>
        <authorList>
            <person name="Roach M.J."/>
            <person name="Johnson D.L."/>
            <person name="Bohlmann J."/>
            <person name="van Vuuren H.J."/>
            <person name="Jones S.J."/>
            <person name="Pretorius I.S."/>
            <person name="Schmidt S.A."/>
            <person name="Borneman A.R."/>
        </authorList>
    </citation>
    <scope>NUCLEOTIDE SEQUENCE [LARGE SCALE GENOMIC DNA]</scope>
    <source>
        <strain evidence="18">cv. Chardonnay</strain>
        <tissue evidence="17">Leaf</tissue>
    </source>
</reference>
<evidence type="ECO:0000256" key="4">
    <source>
        <dbReference type="ARBA" id="ARBA00022553"/>
    </source>
</evidence>
<dbReference type="EMBL" id="QGNW01001499">
    <property type="protein sequence ID" value="RVW38890.1"/>
    <property type="molecule type" value="Genomic_DNA"/>
</dbReference>
<dbReference type="SMART" id="SM00220">
    <property type="entry name" value="S_TKc"/>
    <property type="match status" value="1"/>
</dbReference>
<dbReference type="GO" id="GO:0009738">
    <property type="term" value="P:abscisic acid-activated signaling pathway"/>
    <property type="evidence" value="ECO:0007669"/>
    <property type="project" value="UniProtKB-KW"/>
</dbReference>
<keyword evidence="8 17" id="KW-0418">Kinase</keyword>
<evidence type="ECO:0000256" key="6">
    <source>
        <dbReference type="ARBA" id="ARBA00022682"/>
    </source>
</evidence>
<evidence type="ECO:0000256" key="1">
    <source>
        <dbReference type="ARBA" id="ARBA00004123"/>
    </source>
</evidence>
<feature type="domain" description="Protein kinase" evidence="16">
    <location>
        <begin position="3"/>
        <end position="256"/>
    </location>
</feature>
<dbReference type="GO" id="GO:0005524">
    <property type="term" value="F:ATP binding"/>
    <property type="evidence" value="ECO:0007669"/>
    <property type="project" value="UniProtKB-UniRule"/>
</dbReference>
<dbReference type="Gene3D" id="1.10.510.10">
    <property type="entry name" value="Transferase(Phosphotransferase) domain 1"/>
    <property type="match status" value="1"/>
</dbReference>